<sequence>MVTAWGMSDLGLASYESSGEDRFLGYELGQGRPYSEETARRIDAEVSRLLSESHAAVLERLSSARDRLDGLAQALLERETVGGDELVELLGPRPAR</sequence>
<dbReference type="Pfam" id="PF01434">
    <property type="entry name" value="Peptidase_M41"/>
    <property type="match status" value="1"/>
</dbReference>
<evidence type="ECO:0000256" key="6">
    <source>
        <dbReference type="ARBA" id="ARBA00023049"/>
    </source>
</evidence>
<keyword evidence="6" id="KW-0378">Hydrolase</keyword>
<evidence type="ECO:0000256" key="1">
    <source>
        <dbReference type="ARBA" id="ARBA00001947"/>
    </source>
</evidence>
<protein>
    <recommendedName>
        <fullName evidence="7">Peptidase M41 domain-containing protein</fullName>
    </recommendedName>
</protein>
<dbReference type="GO" id="GO:0005524">
    <property type="term" value="F:ATP binding"/>
    <property type="evidence" value="ECO:0007669"/>
    <property type="project" value="UniProtKB-KW"/>
</dbReference>
<keyword evidence="9" id="KW-1185">Reference proteome</keyword>
<evidence type="ECO:0000256" key="3">
    <source>
        <dbReference type="ARBA" id="ARBA00022741"/>
    </source>
</evidence>
<dbReference type="InterPro" id="IPR050928">
    <property type="entry name" value="ATP-dep_Zn_Metalloprotease"/>
</dbReference>
<evidence type="ECO:0000256" key="5">
    <source>
        <dbReference type="ARBA" id="ARBA00022840"/>
    </source>
</evidence>
<evidence type="ECO:0000313" key="8">
    <source>
        <dbReference type="EMBL" id="NEX23655.1"/>
    </source>
</evidence>
<keyword evidence="3" id="KW-0547">Nucleotide-binding</keyword>
<dbReference type="PANTHER" id="PTHR43655:SF2">
    <property type="entry name" value="AFG3 LIKE MATRIX AAA PEPTIDASE SUBUNIT 2, ISOFORM A"/>
    <property type="match status" value="1"/>
</dbReference>
<feature type="domain" description="Peptidase M41" evidence="7">
    <location>
        <begin position="1"/>
        <end position="88"/>
    </location>
</feature>
<dbReference type="GO" id="GO:0004176">
    <property type="term" value="F:ATP-dependent peptidase activity"/>
    <property type="evidence" value="ECO:0007669"/>
    <property type="project" value="InterPro"/>
</dbReference>
<evidence type="ECO:0000256" key="2">
    <source>
        <dbReference type="ARBA" id="ARBA00022723"/>
    </source>
</evidence>
<dbReference type="PANTHER" id="PTHR43655">
    <property type="entry name" value="ATP-DEPENDENT PROTEASE"/>
    <property type="match status" value="1"/>
</dbReference>
<keyword evidence="6" id="KW-0645">Protease</keyword>
<dbReference type="SUPFAM" id="SSF140990">
    <property type="entry name" value="FtsH protease domain-like"/>
    <property type="match status" value="1"/>
</dbReference>
<reference evidence="9" key="1">
    <citation type="journal article" date="2020" name="Microbiol. Resour. Announc.">
        <title>Draft Genome Sequences of Thiorhodococcus mannitoliphagus and Thiorhodococcus minor, Purple Sulfur Photosynthetic Bacteria in the Gammaproteobacterial Family Chromatiaceae.</title>
        <authorList>
            <person name="Aviles F.A."/>
            <person name="Meyer T.E."/>
            <person name="Kyndt J.A."/>
        </authorList>
    </citation>
    <scope>NUCLEOTIDE SEQUENCE [LARGE SCALE GENOMIC DNA]</scope>
    <source>
        <strain evidence="9">DSM 18266</strain>
    </source>
</reference>
<evidence type="ECO:0000259" key="7">
    <source>
        <dbReference type="Pfam" id="PF01434"/>
    </source>
</evidence>
<name>A0A6P1E845_9GAMM</name>
<organism evidence="8 9">
    <name type="scientific">Thiorhodococcus mannitoliphagus</name>
    <dbReference type="NCBI Taxonomy" id="329406"/>
    <lineage>
        <taxon>Bacteria</taxon>
        <taxon>Pseudomonadati</taxon>
        <taxon>Pseudomonadota</taxon>
        <taxon>Gammaproteobacteria</taxon>
        <taxon>Chromatiales</taxon>
        <taxon>Chromatiaceae</taxon>
        <taxon>Thiorhodococcus</taxon>
    </lineage>
</organism>
<keyword evidence="5" id="KW-0067">ATP-binding</keyword>
<dbReference type="Gene3D" id="1.20.58.760">
    <property type="entry name" value="Peptidase M41"/>
    <property type="match status" value="1"/>
</dbReference>
<evidence type="ECO:0000256" key="4">
    <source>
        <dbReference type="ARBA" id="ARBA00022833"/>
    </source>
</evidence>
<reference evidence="8 9" key="2">
    <citation type="submission" date="2020-02" db="EMBL/GenBank/DDBJ databases">
        <title>Genome sequences of Thiorhodococcus mannitoliphagus and Thiorhodococcus minor, purple sulfur photosynthetic bacteria in the gammaproteobacterial family, Chromatiaceae.</title>
        <authorList>
            <person name="Aviles F.A."/>
            <person name="Meyer T.E."/>
            <person name="Kyndt J.A."/>
        </authorList>
    </citation>
    <scope>NUCLEOTIDE SEQUENCE [LARGE SCALE GENOMIC DNA]</scope>
    <source>
        <strain evidence="8 9">DSM 18266</strain>
    </source>
</reference>
<dbReference type="Proteomes" id="UP000471640">
    <property type="component" value="Unassembled WGS sequence"/>
</dbReference>
<comment type="caution">
    <text evidence="8">The sequence shown here is derived from an EMBL/GenBank/DDBJ whole genome shotgun (WGS) entry which is preliminary data.</text>
</comment>
<dbReference type="GO" id="GO:0006508">
    <property type="term" value="P:proteolysis"/>
    <property type="evidence" value="ECO:0007669"/>
    <property type="project" value="InterPro"/>
</dbReference>
<keyword evidence="2" id="KW-0479">Metal-binding</keyword>
<proteinExistence type="predicted"/>
<gene>
    <name evidence="8" type="ORF">G3480_25850</name>
</gene>
<keyword evidence="4" id="KW-0862">Zinc</keyword>
<dbReference type="InterPro" id="IPR037219">
    <property type="entry name" value="Peptidase_M41-like"/>
</dbReference>
<dbReference type="GO" id="GO:0046872">
    <property type="term" value="F:metal ion binding"/>
    <property type="evidence" value="ECO:0007669"/>
    <property type="project" value="UniProtKB-KW"/>
</dbReference>
<dbReference type="InterPro" id="IPR000642">
    <property type="entry name" value="Peptidase_M41"/>
</dbReference>
<dbReference type="GO" id="GO:0004222">
    <property type="term" value="F:metalloendopeptidase activity"/>
    <property type="evidence" value="ECO:0007669"/>
    <property type="project" value="InterPro"/>
</dbReference>
<evidence type="ECO:0000313" key="9">
    <source>
        <dbReference type="Proteomes" id="UP000471640"/>
    </source>
</evidence>
<dbReference type="AlphaFoldDB" id="A0A6P1E845"/>
<keyword evidence="6" id="KW-0482">Metalloprotease</keyword>
<dbReference type="EMBL" id="JAAIJR010000263">
    <property type="protein sequence ID" value="NEX23655.1"/>
    <property type="molecule type" value="Genomic_DNA"/>
</dbReference>
<comment type="cofactor">
    <cofactor evidence="1">
        <name>Zn(2+)</name>
        <dbReference type="ChEBI" id="CHEBI:29105"/>
    </cofactor>
</comment>
<accession>A0A6P1E845</accession>